<reference evidence="2 3" key="1">
    <citation type="submission" date="2017-03" db="EMBL/GenBank/DDBJ databases">
        <title>Genomic and clinical evidence uncovers the enterohepatic species Helicobacter valdiviensis as a potential human intestinal pathogen.</title>
        <authorList>
            <person name="Fresia P."/>
            <person name="Jara R."/>
            <person name="Sierra R."/>
            <person name="Ferres I."/>
            <person name="Greif G."/>
            <person name="Iraola G."/>
            <person name="Collado L."/>
        </authorList>
    </citation>
    <scope>NUCLEOTIDE SEQUENCE [LARGE SCALE GENOMIC DNA]</scope>
    <source>
        <strain evidence="2 3">WBE14</strain>
    </source>
</reference>
<gene>
    <name evidence="2" type="ORF">B6S12_00420</name>
</gene>
<feature type="domain" description="DUF5644" evidence="1">
    <location>
        <begin position="115"/>
        <end position="201"/>
    </location>
</feature>
<evidence type="ECO:0000313" key="2">
    <source>
        <dbReference type="EMBL" id="PZT49092.1"/>
    </source>
</evidence>
<dbReference type="Proteomes" id="UP000249746">
    <property type="component" value="Unassembled WGS sequence"/>
</dbReference>
<organism evidence="2 3">
    <name type="scientific">Helicobacter valdiviensis</name>
    <dbReference type="NCBI Taxonomy" id="1458358"/>
    <lineage>
        <taxon>Bacteria</taxon>
        <taxon>Pseudomonadati</taxon>
        <taxon>Campylobacterota</taxon>
        <taxon>Epsilonproteobacteria</taxon>
        <taxon>Campylobacterales</taxon>
        <taxon>Helicobacteraceae</taxon>
        <taxon>Helicobacter</taxon>
    </lineage>
</organism>
<evidence type="ECO:0000259" key="1">
    <source>
        <dbReference type="Pfam" id="PF18712"/>
    </source>
</evidence>
<proteinExistence type="predicted"/>
<dbReference type="Gene3D" id="1.10.1060.20">
    <property type="match status" value="1"/>
</dbReference>
<dbReference type="Gene3D" id="3.10.20.30">
    <property type="match status" value="1"/>
</dbReference>
<protein>
    <recommendedName>
        <fullName evidence="1">DUF5644 domain-containing protein</fullName>
    </recommendedName>
</protein>
<dbReference type="InterPro" id="IPR041543">
    <property type="entry name" value="DUF5644"/>
</dbReference>
<dbReference type="AlphaFoldDB" id="A0A2W6MXJ7"/>
<comment type="caution">
    <text evidence="2">The sequence shown here is derived from an EMBL/GenBank/DDBJ whole genome shotgun (WGS) entry which is preliminary data.</text>
</comment>
<keyword evidence="3" id="KW-1185">Reference proteome</keyword>
<dbReference type="OrthoDB" id="5372285at2"/>
<dbReference type="Pfam" id="PF18712">
    <property type="entry name" value="DUF5644"/>
    <property type="match status" value="1"/>
</dbReference>
<dbReference type="RefSeq" id="WP_111228843.1">
    <property type="nucleotide sequence ID" value="NZ_NBIU01000001.1"/>
</dbReference>
<dbReference type="EMBL" id="NBIU01000001">
    <property type="protein sequence ID" value="PZT49092.1"/>
    <property type="molecule type" value="Genomic_DNA"/>
</dbReference>
<dbReference type="InterPro" id="IPR012675">
    <property type="entry name" value="Beta-grasp_dom_sf"/>
</dbReference>
<accession>A0A2W6MXJ7</accession>
<sequence length="215" mass="25449">MKKIELQIFRFDIKTDYLPYYSKLECRIDENKSLKELLLQVEEELYNFGYSPYGFKINGVVVSDFDLKVQELMQRFGKEWIVEPLHTKYSLKDLLIDVKPFLKKVSLLEEFGFCESEEFILSFLPFAYATPIAQESEEYFGEAFLMLAFYFYEKTKDERVLELIGDLKNGIFNSEGLGEYIYPKNSKYDTILEDIKRTLLSNQNYLKNKKILLKG</sequence>
<name>A0A2W6MXJ7_9HELI</name>
<evidence type="ECO:0000313" key="3">
    <source>
        <dbReference type="Proteomes" id="UP000249746"/>
    </source>
</evidence>